<evidence type="ECO:0000313" key="2">
    <source>
        <dbReference type="EMBL" id="PWN38952.1"/>
    </source>
</evidence>
<evidence type="ECO:0000313" key="3">
    <source>
        <dbReference type="Proteomes" id="UP000245783"/>
    </source>
</evidence>
<organism evidence="2 3">
    <name type="scientific">Ceraceosorus guamensis</name>
    <dbReference type="NCBI Taxonomy" id="1522189"/>
    <lineage>
        <taxon>Eukaryota</taxon>
        <taxon>Fungi</taxon>
        <taxon>Dikarya</taxon>
        <taxon>Basidiomycota</taxon>
        <taxon>Ustilaginomycotina</taxon>
        <taxon>Exobasidiomycetes</taxon>
        <taxon>Ceraceosorales</taxon>
        <taxon>Ceraceosoraceae</taxon>
        <taxon>Ceraceosorus</taxon>
    </lineage>
</organism>
<dbReference type="AlphaFoldDB" id="A0A316VMZ9"/>
<proteinExistence type="predicted"/>
<dbReference type="Proteomes" id="UP000245783">
    <property type="component" value="Unassembled WGS sequence"/>
</dbReference>
<keyword evidence="3" id="KW-1185">Reference proteome</keyword>
<sequence length="253" mass="27214">MFSLLGGVFFTLLMVATDIARANPYPYGFTDMSILQSCCTTLRMSRPVEVSWQLTIVGLQNASNSQAVVTLPLTLSSNLIDLESPGRNAATVNPALDQCHIGLDRVTLSDELNKNGKVTTAIGVQKVLRNQHLANRSALSSTMKSSNLCALLVAMTALPCSKSISILPRDGYPDGFTAKSILISTASANNQDCVGDRAYSCWTYTCFEKSGARSQISDLQASGAGSWAECSSPTDDWTRTVQQSLGFPKIRDN</sequence>
<dbReference type="InParanoid" id="A0A316VMZ9"/>
<reference evidence="2 3" key="1">
    <citation type="journal article" date="2018" name="Mol. Biol. Evol.">
        <title>Broad Genomic Sampling Reveals a Smut Pathogenic Ancestry of the Fungal Clade Ustilaginomycotina.</title>
        <authorList>
            <person name="Kijpornyongpan T."/>
            <person name="Mondo S.J."/>
            <person name="Barry K."/>
            <person name="Sandor L."/>
            <person name="Lee J."/>
            <person name="Lipzen A."/>
            <person name="Pangilinan J."/>
            <person name="LaButti K."/>
            <person name="Hainaut M."/>
            <person name="Henrissat B."/>
            <person name="Grigoriev I.V."/>
            <person name="Spatafora J.W."/>
            <person name="Aime M.C."/>
        </authorList>
    </citation>
    <scope>NUCLEOTIDE SEQUENCE [LARGE SCALE GENOMIC DNA]</scope>
    <source>
        <strain evidence="2 3">MCA 4658</strain>
    </source>
</reference>
<evidence type="ECO:0000256" key="1">
    <source>
        <dbReference type="SAM" id="SignalP"/>
    </source>
</evidence>
<feature type="signal peptide" evidence="1">
    <location>
        <begin position="1"/>
        <end position="22"/>
    </location>
</feature>
<keyword evidence="1" id="KW-0732">Signal</keyword>
<name>A0A316VMZ9_9BASI</name>
<gene>
    <name evidence="2" type="ORF">IE81DRAFT_332671</name>
</gene>
<protein>
    <submittedName>
        <fullName evidence="2">Uncharacterized protein</fullName>
    </submittedName>
</protein>
<dbReference type="RefSeq" id="XP_025366112.1">
    <property type="nucleotide sequence ID" value="XM_025515330.1"/>
</dbReference>
<dbReference type="EMBL" id="KZ819511">
    <property type="protein sequence ID" value="PWN38952.1"/>
    <property type="molecule type" value="Genomic_DNA"/>
</dbReference>
<accession>A0A316VMZ9</accession>
<feature type="chain" id="PRO_5016389566" evidence="1">
    <location>
        <begin position="23"/>
        <end position="253"/>
    </location>
</feature>
<dbReference type="GeneID" id="37037200"/>